<comment type="subcellular location">
    <subcellularLocation>
        <location evidence="1">Nucleus</location>
    </subcellularLocation>
</comment>
<dbReference type="GO" id="GO:0005667">
    <property type="term" value="C:transcription regulator complex"/>
    <property type="evidence" value="ECO:0007669"/>
    <property type="project" value="TreeGrafter"/>
</dbReference>
<dbReference type="GO" id="GO:0006357">
    <property type="term" value="P:regulation of transcription by RNA polymerase II"/>
    <property type="evidence" value="ECO:0007669"/>
    <property type="project" value="TreeGrafter"/>
</dbReference>
<evidence type="ECO:0000259" key="3">
    <source>
        <dbReference type="PROSITE" id="PS51031"/>
    </source>
</evidence>
<dbReference type="PROSITE" id="PS51031">
    <property type="entry name" value="BESS"/>
    <property type="match status" value="1"/>
</dbReference>
<keyword evidence="1" id="KW-0539">Nucleus</keyword>
<dbReference type="PROSITE" id="PS51029">
    <property type="entry name" value="MADF"/>
    <property type="match status" value="1"/>
</dbReference>
<sequence>MDKEKLITSVFVREAIWDKTSKNHHNSLLLTRLWKEVAVECNTTVTLAKSQWKRVRETFRKKLAEMPEEHSGDGAEDSDSSQPNWQHFNSLLFLKDQCVPRKSTGNFEITGTEAFQVTEDTEIDNALNSMEEIVNETESRPTTSSSLSNSQHITPVAPALKRANTQKTVKTADAVGEALLKAEEEKIAYLKRKEEIRSKREEKELDDDEAFFKSILPYVKAMHPKQKLRFRIQVLQLINSEIPTQSSMQSNYRVVPGGQPRVYDISATQEGQQVFPVQLDFQSGSNVDSWMAITQDHSSDNVLLTDVQ</sequence>
<dbReference type="PANTHER" id="PTHR12243">
    <property type="entry name" value="MADF DOMAIN TRANSCRIPTION FACTOR"/>
    <property type="match status" value="1"/>
</dbReference>
<dbReference type="GO" id="GO:0003677">
    <property type="term" value="F:DNA binding"/>
    <property type="evidence" value="ECO:0007669"/>
    <property type="project" value="InterPro"/>
</dbReference>
<dbReference type="InterPro" id="IPR006578">
    <property type="entry name" value="MADF-dom"/>
</dbReference>
<evidence type="ECO:0000256" key="1">
    <source>
        <dbReference type="PROSITE-ProRule" id="PRU00371"/>
    </source>
</evidence>
<reference evidence="4 5" key="1">
    <citation type="submission" date="2019-01" db="EMBL/GenBank/DDBJ databases">
        <authorList>
            <person name="Sayadi A."/>
        </authorList>
    </citation>
    <scope>NUCLEOTIDE SEQUENCE [LARGE SCALE GENOMIC DNA]</scope>
</reference>
<dbReference type="Proteomes" id="UP000410492">
    <property type="component" value="Unassembled WGS sequence"/>
</dbReference>
<gene>
    <name evidence="4" type="ORF">CALMAC_LOCUS10743</name>
</gene>
<evidence type="ECO:0000259" key="2">
    <source>
        <dbReference type="PROSITE" id="PS51029"/>
    </source>
</evidence>
<proteinExistence type="predicted"/>
<dbReference type="AlphaFoldDB" id="A0A653CPL6"/>
<dbReference type="Pfam" id="PF10545">
    <property type="entry name" value="MADF_DNA_bdg"/>
    <property type="match status" value="1"/>
</dbReference>
<evidence type="ECO:0000313" key="4">
    <source>
        <dbReference type="EMBL" id="VEN49716.1"/>
    </source>
</evidence>
<feature type="domain" description="BESS" evidence="3">
    <location>
        <begin position="205"/>
        <end position="244"/>
    </location>
</feature>
<dbReference type="InterPro" id="IPR004210">
    <property type="entry name" value="BESS_motif"/>
</dbReference>
<dbReference type="EMBL" id="CAACVG010008419">
    <property type="protein sequence ID" value="VEN49716.1"/>
    <property type="molecule type" value="Genomic_DNA"/>
</dbReference>
<name>A0A653CPL6_CALMS</name>
<dbReference type="SMART" id="SM00595">
    <property type="entry name" value="MADF"/>
    <property type="match status" value="1"/>
</dbReference>
<dbReference type="OrthoDB" id="6719699at2759"/>
<accession>A0A653CPL6</accession>
<evidence type="ECO:0000313" key="5">
    <source>
        <dbReference type="Proteomes" id="UP000410492"/>
    </source>
</evidence>
<dbReference type="Pfam" id="PF02944">
    <property type="entry name" value="BESS"/>
    <property type="match status" value="1"/>
</dbReference>
<dbReference type="InterPro" id="IPR039353">
    <property type="entry name" value="TF_Adf1"/>
</dbReference>
<dbReference type="PANTHER" id="PTHR12243:SF69">
    <property type="entry name" value="SI:CH73-59F11.3"/>
    <property type="match status" value="1"/>
</dbReference>
<feature type="non-terminal residue" evidence="4">
    <location>
        <position position="308"/>
    </location>
</feature>
<dbReference type="GO" id="GO:0005634">
    <property type="term" value="C:nucleus"/>
    <property type="evidence" value="ECO:0007669"/>
    <property type="project" value="UniProtKB-SubCell"/>
</dbReference>
<protein>
    <submittedName>
        <fullName evidence="4">Uncharacterized protein</fullName>
    </submittedName>
</protein>
<feature type="domain" description="MADF" evidence="2">
    <location>
        <begin position="5"/>
        <end position="99"/>
    </location>
</feature>
<keyword evidence="5" id="KW-1185">Reference proteome</keyword>
<organism evidence="4 5">
    <name type="scientific">Callosobruchus maculatus</name>
    <name type="common">Southern cowpea weevil</name>
    <name type="synonym">Pulse bruchid</name>
    <dbReference type="NCBI Taxonomy" id="64391"/>
    <lineage>
        <taxon>Eukaryota</taxon>
        <taxon>Metazoa</taxon>
        <taxon>Ecdysozoa</taxon>
        <taxon>Arthropoda</taxon>
        <taxon>Hexapoda</taxon>
        <taxon>Insecta</taxon>
        <taxon>Pterygota</taxon>
        <taxon>Neoptera</taxon>
        <taxon>Endopterygota</taxon>
        <taxon>Coleoptera</taxon>
        <taxon>Polyphaga</taxon>
        <taxon>Cucujiformia</taxon>
        <taxon>Chrysomeloidea</taxon>
        <taxon>Chrysomelidae</taxon>
        <taxon>Bruchinae</taxon>
        <taxon>Bruchini</taxon>
        <taxon>Callosobruchus</taxon>
    </lineage>
</organism>